<comment type="subcellular location">
    <subcellularLocation>
        <location evidence="1">Membrane</location>
        <topology evidence="1">Multi-pass membrane protein</topology>
    </subcellularLocation>
</comment>
<keyword evidence="9" id="KW-1185">Reference proteome</keyword>
<gene>
    <name evidence="8" type="ORF">FGL98_20200</name>
</gene>
<comment type="caution">
    <text evidence="8">The sequence shown here is derived from an EMBL/GenBank/DDBJ whole genome shotgun (WGS) entry which is preliminary data.</text>
</comment>
<evidence type="ECO:0000256" key="1">
    <source>
        <dbReference type="ARBA" id="ARBA00004141"/>
    </source>
</evidence>
<evidence type="ECO:0000256" key="4">
    <source>
        <dbReference type="ARBA" id="ARBA00022989"/>
    </source>
</evidence>
<evidence type="ECO:0000313" key="9">
    <source>
        <dbReference type="Proteomes" id="UP000320244"/>
    </source>
</evidence>
<feature type="domain" description="EamA" evidence="7">
    <location>
        <begin position="169"/>
        <end position="311"/>
    </location>
</feature>
<dbReference type="AlphaFoldDB" id="A0A563DTR5"/>
<keyword evidence="4 6" id="KW-1133">Transmembrane helix</keyword>
<feature type="transmembrane region" description="Helical" evidence="6">
    <location>
        <begin position="239"/>
        <end position="257"/>
    </location>
</feature>
<feature type="domain" description="EamA" evidence="7">
    <location>
        <begin position="27"/>
        <end position="158"/>
    </location>
</feature>
<dbReference type="PANTHER" id="PTHR32322:SF2">
    <property type="entry name" value="EAMA DOMAIN-CONTAINING PROTEIN"/>
    <property type="match status" value="1"/>
</dbReference>
<dbReference type="InterPro" id="IPR000620">
    <property type="entry name" value="EamA_dom"/>
</dbReference>
<dbReference type="Proteomes" id="UP000320244">
    <property type="component" value="Unassembled WGS sequence"/>
</dbReference>
<dbReference type="PANTHER" id="PTHR32322">
    <property type="entry name" value="INNER MEMBRANE TRANSPORTER"/>
    <property type="match status" value="1"/>
</dbReference>
<reference evidence="8 9" key="2">
    <citation type="submission" date="2019-08" db="EMBL/GenBank/DDBJ databases">
        <title>Jejuicoccus antrihumi gen. nov., sp. nov., a new member of the family Dermacoccaceae isolated from a cave.</title>
        <authorList>
            <person name="Schumann P."/>
            <person name="Kim I.S."/>
        </authorList>
    </citation>
    <scope>NUCLEOTIDE SEQUENCE [LARGE SCALE GENOMIC DNA]</scope>
    <source>
        <strain evidence="8 9">C5-26</strain>
    </source>
</reference>
<protein>
    <submittedName>
        <fullName evidence="8">EamA/RhaT family transporter</fullName>
    </submittedName>
</protein>
<feature type="transmembrane region" description="Helical" evidence="6">
    <location>
        <begin position="56"/>
        <end position="75"/>
    </location>
</feature>
<name>A0A563DTR5_9MICO</name>
<feature type="transmembrane region" description="Helical" evidence="6">
    <location>
        <begin position="87"/>
        <end position="105"/>
    </location>
</feature>
<reference evidence="8 9" key="1">
    <citation type="submission" date="2019-05" db="EMBL/GenBank/DDBJ databases">
        <authorList>
            <person name="Lee S.D."/>
        </authorList>
    </citation>
    <scope>NUCLEOTIDE SEQUENCE [LARGE SCALE GENOMIC DNA]</scope>
    <source>
        <strain evidence="8 9">C5-26</strain>
    </source>
</reference>
<organism evidence="8 9">
    <name type="scientific">Leekyejoonella antrihumi</name>
    <dbReference type="NCBI Taxonomy" id="1660198"/>
    <lineage>
        <taxon>Bacteria</taxon>
        <taxon>Bacillati</taxon>
        <taxon>Actinomycetota</taxon>
        <taxon>Actinomycetes</taxon>
        <taxon>Micrococcales</taxon>
        <taxon>Dermacoccaceae</taxon>
        <taxon>Leekyejoonella</taxon>
    </lineage>
</organism>
<keyword evidence="5 6" id="KW-0472">Membrane</keyword>
<dbReference type="GO" id="GO:0016020">
    <property type="term" value="C:membrane"/>
    <property type="evidence" value="ECO:0007669"/>
    <property type="project" value="UniProtKB-SubCell"/>
</dbReference>
<evidence type="ECO:0000256" key="5">
    <source>
        <dbReference type="ARBA" id="ARBA00023136"/>
    </source>
</evidence>
<accession>A0A563DTR5</accession>
<dbReference type="SUPFAM" id="SSF103481">
    <property type="entry name" value="Multidrug resistance efflux transporter EmrE"/>
    <property type="match status" value="2"/>
</dbReference>
<feature type="transmembrane region" description="Helical" evidence="6">
    <location>
        <begin position="140"/>
        <end position="158"/>
    </location>
</feature>
<feature type="transmembrane region" description="Helical" evidence="6">
    <location>
        <begin position="269"/>
        <end position="288"/>
    </location>
</feature>
<sequence length="320" mass="32652">MIVTAQLARTAATAPRKAPSSAAPIGIALASAAAFSTSGPFAKSLLNTGWSPAAAVTARIALAALVLAIPTARALRGRWHLLRSRLPIIAIYGLTGVAGCQLAYFNAIEHLSVGVALLLEYLSPVLLIGLFWVRHRRSPGRLTLAGAALCIGGLVLVLDVFNGVHISLVGVAWGLGAAVCSAAYFLLSSRADEDFPPIALAGTGMVVGALFLVALGAVGVTPMHATTSDVVFAGRQVSFLLPLLGISVLAAAFAYAAGVVSARLLGARVASFVALAEVLFAVLFAWLLLGQLPLPVQLAGGALIVVGVVLVRSAEVQLAD</sequence>
<dbReference type="EMBL" id="VCQV01000037">
    <property type="protein sequence ID" value="TWP33657.1"/>
    <property type="molecule type" value="Genomic_DNA"/>
</dbReference>
<keyword evidence="3 6" id="KW-0812">Transmembrane</keyword>
<evidence type="ECO:0000256" key="6">
    <source>
        <dbReference type="SAM" id="Phobius"/>
    </source>
</evidence>
<dbReference type="InterPro" id="IPR037185">
    <property type="entry name" value="EmrE-like"/>
</dbReference>
<comment type="similarity">
    <text evidence="2">Belongs to the EamA transporter family.</text>
</comment>
<evidence type="ECO:0000256" key="3">
    <source>
        <dbReference type="ARBA" id="ARBA00022692"/>
    </source>
</evidence>
<dbReference type="OrthoDB" id="154915at2"/>
<dbReference type="InterPro" id="IPR050638">
    <property type="entry name" value="AA-Vitamin_Transporters"/>
</dbReference>
<proteinExistence type="inferred from homology"/>
<feature type="transmembrane region" description="Helical" evidence="6">
    <location>
        <begin position="294"/>
        <end position="311"/>
    </location>
</feature>
<feature type="transmembrane region" description="Helical" evidence="6">
    <location>
        <begin position="164"/>
        <end position="186"/>
    </location>
</feature>
<feature type="transmembrane region" description="Helical" evidence="6">
    <location>
        <begin position="111"/>
        <end position="133"/>
    </location>
</feature>
<evidence type="ECO:0000256" key="2">
    <source>
        <dbReference type="ARBA" id="ARBA00007362"/>
    </source>
</evidence>
<feature type="transmembrane region" description="Helical" evidence="6">
    <location>
        <begin position="198"/>
        <end position="219"/>
    </location>
</feature>
<evidence type="ECO:0000259" key="7">
    <source>
        <dbReference type="Pfam" id="PF00892"/>
    </source>
</evidence>
<dbReference type="Pfam" id="PF00892">
    <property type="entry name" value="EamA"/>
    <property type="match status" value="2"/>
</dbReference>
<evidence type="ECO:0000313" key="8">
    <source>
        <dbReference type="EMBL" id="TWP33657.1"/>
    </source>
</evidence>